<feature type="region of interest" description="Disordered" evidence="1">
    <location>
        <begin position="37"/>
        <end position="65"/>
    </location>
</feature>
<sequence length="291" mass="31707">MRKFGIFTVLGHGVDAIREVVQGEAVKDIAKAKLEEHYEDDEDGEAAGSDTQSADDKESSGRSMEQNVMTKAKIVIATYQIACSIPWSLPQVRFPTIFKEALKLGSVVNLSFISFAKTECFGDFDYFDKLLFVTLLPVVFVLLIAVGFAIRYASPSGSSAASLISYRVFSHYEPYVEEDDGVVSEVAQTELVLVFFYALMVFATDNLEQHDGVFSGKVFASLLVVLLASTLLIALWLIILANFSGDELRSCFAGLRRRVRRADDANDGGGAATADAEAVERADVALASARI</sequence>
<organism evidence="3 4">
    <name type="scientific">Aureococcus anophagefferens</name>
    <name type="common">Harmful bloom alga</name>
    <dbReference type="NCBI Taxonomy" id="44056"/>
    <lineage>
        <taxon>Eukaryota</taxon>
        <taxon>Sar</taxon>
        <taxon>Stramenopiles</taxon>
        <taxon>Ochrophyta</taxon>
        <taxon>Pelagophyceae</taxon>
        <taxon>Pelagomonadales</taxon>
        <taxon>Pelagomonadaceae</taxon>
        <taxon>Aureococcus</taxon>
    </lineage>
</organism>
<dbReference type="EMBL" id="JBBJCI010000146">
    <property type="protein sequence ID" value="KAK7242291.1"/>
    <property type="molecule type" value="Genomic_DNA"/>
</dbReference>
<gene>
    <name evidence="3" type="ORF">SO694_00013433</name>
</gene>
<evidence type="ECO:0008006" key="5">
    <source>
        <dbReference type="Google" id="ProtNLM"/>
    </source>
</evidence>
<name>A0ABR1G1D2_AURAN</name>
<feature type="transmembrane region" description="Helical" evidence="2">
    <location>
        <begin position="219"/>
        <end position="239"/>
    </location>
</feature>
<protein>
    <recommendedName>
        <fullName evidence="5">TRP C-terminal domain-containing protein</fullName>
    </recommendedName>
</protein>
<evidence type="ECO:0000256" key="1">
    <source>
        <dbReference type="SAM" id="MobiDB-lite"/>
    </source>
</evidence>
<keyword evidence="2" id="KW-1133">Transmembrane helix</keyword>
<comment type="caution">
    <text evidence="3">The sequence shown here is derived from an EMBL/GenBank/DDBJ whole genome shotgun (WGS) entry which is preliminary data.</text>
</comment>
<proteinExistence type="predicted"/>
<feature type="transmembrane region" description="Helical" evidence="2">
    <location>
        <begin position="130"/>
        <end position="153"/>
    </location>
</feature>
<evidence type="ECO:0000313" key="4">
    <source>
        <dbReference type="Proteomes" id="UP001363151"/>
    </source>
</evidence>
<evidence type="ECO:0000256" key="2">
    <source>
        <dbReference type="SAM" id="Phobius"/>
    </source>
</evidence>
<keyword evidence="2" id="KW-0812">Transmembrane</keyword>
<keyword evidence="4" id="KW-1185">Reference proteome</keyword>
<dbReference type="Proteomes" id="UP001363151">
    <property type="component" value="Unassembled WGS sequence"/>
</dbReference>
<accession>A0ABR1G1D2</accession>
<reference evidence="3 4" key="1">
    <citation type="submission" date="2024-03" db="EMBL/GenBank/DDBJ databases">
        <title>Aureococcus anophagefferens CCMP1851 and Kratosvirus quantuckense: Draft genome of a second virus-susceptible host strain in the model system.</title>
        <authorList>
            <person name="Chase E."/>
            <person name="Truchon A.R."/>
            <person name="Schepens W."/>
            <person name="Wilhelm S.W."/>
        </authorList>
    </citation>
    <scope>NUCLEOTIDE SEQUENCE [LARGE SCALE GENOMIC DNA]</scope>
    <source>
        <strain evidence="3 4">CCMP1851</strain>
    </source>
</reference>
<evidence type="ECO:0000313" key="3">
    <source>
        <dbReference type="EMBL" id="KAK7242291.1"/>
    </source>
</evidence>
<keyword evidence="2" id="KW-0472">Membrane</keyword>